<organism evidence="2">
    <name type="scientific">Octactis speculum</name>
    <dbReference type="NCBI Taxonomy" id="3111310"/>
    <lineage>
        <taxon>Eukaryota</taxon>
        <taxon>Sar</taxon>
        <taxon>Stramenopiles</taxon>
        <taxon>Ochrophyta</taxon>
        <taxon>Dictyochophyceae</taxon>
        <taxon>Dictyochales</taxon>
        <taxon>Dictyochaceae</taxon>
        <taxon>Octactis</taxon>
    </lineage>
</organism>
<sequence>MKDASSERQSSVSFERRIPHGPSFLGIDLYIKIKANSIVVPVNVPAHRVSCILDPQQTTPDPESIAGDTSDEDDQASAENTPTGDSGDEDNRPSSPFREPIARGGNSPYY</sequence>
<name>A0A7S2C4B1_9STRA</name>
<feature type="region of interest" description="Disordered" evidence="1">
    <location>
        <begin position="53"/>
        <end position="110"/>
    </location>
</feature>
<feature type="region of interest" description="Disordered" evidence="1">
    <location>
        <begin position="1"/>
        <end position="22"/>
    </location>
</feature>
<reference evidence="2" key="1">
    <citation type="submission" date="2021-01" db="EMBL/GenBank/DDBJ databases">
        <authorList>
            <person name="Corre E."/>
            <person name="Pelletier E."/>
            <person name="Niang G."/>
            <person name="Scheremetjew M."/>
            <person name="Finn R."/>
            <person name="Kale V."/>
            <person name="Holt S."/>
            <person name="Cochrane G."/>
            <person name="Meng A."/>
            <person name="Brown T."/>
            <person name="Cohen L."/>
        </authorList>
    </citation>
    <scope>NUCLEOTIDE SEQUENCE</scope>
    <source>
        <strain evidence="2">CCMP1381</strain>
    </source>
</reference>
<evidence type="ECO:0000313" key="2">
    <source>
        <dbReference type="EMBL" id="CAD9415256.1"/>
    </source>
</evidence>
<evidence type="ECO:0000256" key="1">
    <source>
        <dbReference type="SAM" id="MobiDB-lite"/>
    </source>
</evidence>
<proteinExistence type="predicted"/>
<dbReference type="AlphaFoldDB" id="A0A7S2C4B1"/>
<accession>A0A7S2C4B1</accession>
<dbReference type="EMBL" id="HBGS01023830">
    <property type="protein sequence ID" value="CAD9415256.1"/>
    <property type="molecule type" value="Transcribed_RNA"/>
</dbReference>
<protein>
    <submittedName>
        <fullName evidence="2">Uncharacterized protein</fullName>
    </submittedName>
</protein>
<gene>
    <name evidence="2" type="ORF">DSPE1174_LOCUS12105</name>
</gene>